<dbReference type="PANTHER" id="PTHR33116">
    <property type="entry name" value="REVERSE TRANSCRIPTASE ZINC-BINDING DOMAIN-CONTAINING PROTEIN-RELATED-RELATED"/>
    <property type="match status" value="1"/>
</dbReference>
<name>A0AAW2QGW7_SESRA</name>
<proteinExistence type="predicted"/>
<evidence type="ECO:0008006" key="2">
    <source>
        <dbReference type="Google" id="ProtNLM"/>
    </source>
</evidence>
<evidence type="ECO:0000313" key="1">
    <source>
        <dbReference type="EMBL" id="KAL0367068.1"/>
    </source>
</evidence>
<reference evidence="1" key="2">
    <citation type="journal article" date="2024" name="Plant">
        <title>Genomic evolution and insights into agronomic trait innovations of Sesamum species.</title>
        <authorList>
            <person name="Miao H."/>
            <person name="Wang L."/>
            <person name="Qu L."/>
            <person name="Liu H."/>
            <person name="Sun Y."/>
            <person name="Le M."/>
            <person name="Wang Q."/>
            <person name="Wei S."/>
            <person name="Zheng Y."/>
            <person name="Lin W."/>
            <person name="Duan Y."/>
            <person name="Cao H."/>
            <person name="Xiong S."/>
            <person name="Wang X."/>
            <person name="Wei L."/>
            <person name="Li C."/>
            <person name="Ma Q."/>
            <person name="Ju M."/>
            <person name="Zhao R."/>
            <person name="Li G."/>
            <person name="Mu C."/>
            <person name="Tian Q."/>
            <person name="Mei H."/>
            <person name="Zhang T."/>
            <person name="Gao T."/>
            <person name="Zhang H."/>
        </authorList>
    </citation>
    <scope>NUCLEOTIDE SEQUENCE</scope>
    <source>
        <strain evidence="1">G02</strain>
    </source>
</reference>
<sequence length="287" mass="33080">MASFFWNASHDSKIHWKSWDSLCRHQKEGGLGFWRLRECNLALLAKKAWRIAMKTESVVYSVLSKRYFPSSNFFEARLGANPSYTWRSIWDAQEVLVAGLRWKVGDGCDISIIGHPWIPRPETFQPICQPLSLPADEKVGGSRDILVRHFEKGGVFSVCSAYRVACRLQYEASSTTPMRPWSFIWRAKVQPKFFSLVWACSDLPWKSLDCPCVGVEDWFRLVFGELGSQDWALFLTICWALWWRRNQWLFEGCCLDAMAVIRMARRSLCGQISVTFEEFGAHSLAPC</sequence>
<dbReference type="EMBL" id="JACGWJ010000015">
    <property type="protein sequence ID" value="KAL0367068.1"/>
    <property type="molecule type" value="Genomic_DNA"/>
</dbReference>
<dbReference type="AlphaFoldDB" id="A0AAW2QGW7"/>
<comment type="caution">
    <text evidence="1">The sequence shown here is derived from an EMBL/GenBank/DDBJ whole genome shotgun (WGS) entry which is preliminary data.</text>
</comment>
<gene>
    <name evidence="1" type="ORF">Sradi_3596900</name>
</gene>
<protein>
    <recommendedName>
        <fullName evidence="2">Reverse transcriptase zinc-binding domain-containing protein</fullName>
    </recommendedName>
</protein>
<accession>A0AAW2QGW7</accession>
<organism evidence="1">
    <name type="scientific">Sesamum radiatum</name>
    <name type="common">Black benniseed</name>
    <dbReference type="NCBI Taxonomy" id="300843"/>
    <lineage>
        <taxon>Eukaryota</taxon>
        <taxon>Viridiplantae</taxon>
        <taxon>Streptophyta</taxon>
        <taxon>Embryophyta</taxon>
        <taxon>Tracheophyta</taxon>
        <taxon>Spermatophyta</taxon>
        <taxon>Magnoliopsida</taxon>
        <taxon>eudicotyledons</taxon>
        <taxon>Gunneridae</taxon>
        <taxon>Pentapetalae</taxon>
        <taxon>asterids</taxon>
        <taxon>lamiids</taxon>
        <taxon>Lamiales</taxon>
        <taxon>Pedaliaceae</taxon>
        <taxon>Sesamum</taxon>
    </lineage>
</organism>
<dbReference type="PANTHER" id="PTHR33116:SF86">
    <property type="entry name" value="REVERSE TRANSCRIPTASE DOMAIN-CONTAINING PROTEIN"/>
    <property type="match status" value="1"/>
</dbReference>
<reference evidence="1" key="1">
    <citation type="submission" date="2020-06" db="EMBL/GenBank/DDBJ databases">
        <authorList>
            <person name="Li T."/>
            <person name="Hu X."/>
            <person name="Zhang T."/>
            <person name="Song X."/>
            <person name="Zhang H."/>
            <person name="Dai N."/>
            <person name="Sheng W."/>
            <person name="Hou X."/>
            <person name="Wei L."/>
        </authorList>
    </citation>
    <scope>NUCLEOTIDE SEQUENCE</scope>
    <source>
        <strain evidence="1">G02</strain>
        <tissue evidence="1">Leaf</tissue>
    </source>
</reference>